<organism evidence="2 3">
    <name type="scientific">Heligmosomoides polygyrus</name>
    <name type="common">Parasitic roundworm</name>
    <dbReference type="NCBI Taxonomy" id="6339"/>
    <lineage>
        <taxon>Eukaryota</taxon>
        <taxon>Metazoa</taxon>
        <taxon>Ecdysozoa</taxon>
        <taxon>Nematoda</taxon>
        <taxon>Chromadorea</taxon>
        <taxon>Rhabditida</taxon>
        <taxon>Rhabditina</taxon>
        <taxon>Rhabditomorpha</taxon>
        <taxon>Strongyloidea</taxon>
        <taxon>Heligmosomidae</taxon>
        <taxon>Heligmosomoides</taxon>
    </lineage>
</organism>
<accession>A0A3P7WXH8</accession>
<dbReference type="Proteomes" id="UP000050761">
    <property type="component" value="Unassembled WGS sequence"/>
</dbReference>
<dbReference type="Gene3D" id="3.30.420.10">
    <property type="entry name" value="Ribonuclease H-like superfamily/Ribonuclease H"/>
    <property type="match status" value="1"/>
</dbReference>
<evidence type="ECO:0000313" key="1">
    <source>
        <dbReference type="EMBL" id="VDO18105.1"/>
    </source>
</evidence>
<sequence>MDKIAQLGNVHMLHPPYSPNISPCDYHYFLGLRDFMVGRNTRTQADLDNHNKQWISTRPKQFWKVGIRKLADRWQQGH</sequence>
<dbReference type="PANTHER" id="PTHR46060:SF3">
    <property type="entry name" value="PROTEIN GVQW3"/>
    <property type="match status" value="1"/>
</dbReference>
<proteinExistence type="predicted"/>
<reference evidence="3" key="2">
    <citation type="submission" date="2019-09" db="UniProtKB">
        <authorList>
            <consortium name="WormBaseParasite"/>
        </authorList>
    </citation>
    <scope>IDENTIFICATION</scope>
</reference>
<dbReference type="EMBL" id="UZAH01000008">
    <property type="protein sequence ID" value="VDO18105.1"/>
    <property type="molecule type" value="Genomic_DNA"/>
</dbReference>
<dbReference type="InterPro" id="IPR036397">
    <property type="entry name" value="RNaseH_sf"/>
</dbReference>
<dbReference type="GO" id="GO:0003676">
    <property type="term" value="F:nucleic acid binding"/>
    <property type="evidence" value="ECO:0007669"/>
    <property type="project" value="InterPro"/>
</dbReference>
<dbReference type="AlphaFoldDB" id="A0A183F1S7"/>
<gene>
    <name evidence="1" type="ORF">HPBE_LOCUS16</name>
</gene>
<protein>
    <submittedName>
        <fullName evidence="3">Histone-lysine N-methyltransferase SETMAR</fullName>
    </submittedName>
</protein>
<name>A0A183F1S7_HELPZ</name>
<dbReference type="WBParaSite" id="HPBE_0000001501-mRNA-1">
    <property type="protein sequence ID" value="HPBE_0000001501-mRNA-1"/>
    <property type="gene ID" value="HPBE_0000001501"/>
</dbReference>
<dbReference type="PANTHER" id="PTHR46060">
    <property type="entry name" value="MARINER MOS1 TRANSPOSASE-LIKE PROTEIN"/>
    <property type="match status" value="1"/>
</dbReference>
<dbReference type="OrthoDB" id="9970333at2759"/>
<accession>A0A183F1S7</accession>
<reference evidence="1 2" key="1">
    <citation type="submission" date="2018-11" db="EMBL/GenBank/DDBJ databases">
        <authorList>
            <consortium name="Pathogen Informatics"/>
        </authorList>
    </citation>
    <scope>NUCLEOTIDE SEQUENCE [LARGE SCALE GENOMIC DNA]</scope>
</reference>
<keyword evidence="2" id="KW-1185">Reference proteome</keyword>
<evidence type="ECO:0000313" key="2">
    <source>
        <dbReference type="Proteomes" id="UP000050761"/>
    </source>
</evidence>
<evidence type="ECO:0000313" key="3">
    <source>
        <dbReference type="WBParaSite" id="HPBE_0000001501-mRNA-1"/>
    </source>
</evidence>
<dbReference type="InterPro" id="IPR052709">
    <property type="entry name" value="Transposase-MT_Hybrid"/>
</dbReference>